<dbReference type="Pfam" id="PF13302">
    <property type="entry name" value="Acetyltransf_3"/>
    <property type="match status" value="1"/>
</dbReference>
<dbReference type="PANTHER" id="PTHR43792:SF1">
    <property type="entry name" value="N-ACETYLTRANSFERASE DOMAIN-CONTAINING PROTEIN"/>
    <property type="match status" value="1"/>
</dbReference>
<dbReference type="InterPro" id="IPR016181">
    <property type="entry name" value="Acyl_CoA_acyltransferase"/>
</dbReference>
<dbReference type="SUPFAM" id="SSF55729">
    <property type="entry name" value="Acyl-CoA N-acyltransferases (Nat)"/>
    <property type="match status" value="1"/>
</dbReference>
<keyword evidence="3" id="KW-1185">Reference proteome</keyword>
<dbReference type="Gene3D" id="3.40.630.30">
    <property type="match status" value="1"/>
</dbReference>
<dbReference type="AlphaFoldDB" id="A0A8H3I9K8"/>
<dbReference type="InterPro" id="IPR051531">
    <property type="entry name" value="N-acetyltransferase"/>
</dbReference>
<accession>A0A8H3I9K8</accession>
<gene>
    <name evidence="2" type="ORF">GOMPHAMPRED_006967</name>
</gene>
<dbReference type="PANTHER" id="PTHR43792">
    <property type="entry name" value="GNAT FAMILY, PUTATIVE (AFU_ORTHOLOGUE AFUA_3G00765)-RELATED-RELATED"/>
    <property type="match status" value="1"/>
</dbReference>
<name>A0A8H3I9K8_9LECA</name>
<sequence>MASNRSFSVKIPTAIPNLYLRTPQPTDHDAKALSEMFGHKFNIRFEPERPGSKEPTPDLYMERIPAWLEMAEKGQNCFCLIALGSEEASEEDEIIGFGGLNELITKPTSDGEGKMKFANIGVMLHEPYTGKGYAMAALHATIEACFERFGVDVVEADTFAINEPFRGLMKKLKLEQYSKVVSEEGPGEVLYSFNKSQWNGCPMRNCLLVKAFQRSISKKPSKSEHSKK</sequence>
<protein>
    <recommendedName>
        <fullName evidence="1">N-acetyltransferase domain-containing protein</fullName>
    </recommendedName>
</protein>
<evidence type="ECO:0000259" key="1">
    <source>
        <dbReference type="Pfam" id="PF13302"/>
    </source>
</evidence>
<dbReference type="Proteomes" id="UP000664169">
    <property type="component" value="Unassembled WGS sequence"/>
</dbReference>
<dbReference type="GO" id="GO:0016747">
    <property type="term" value="F:acyltransferase activity, transferring groups other than amino-acyl groups"/>
    <property type="evidence" value="ECO:0007669"/>
    <property type="project" value="InterPro"/>
</dbReference>
<evidence type="ECO:0000313" key="2">
    <source>
        <dbReference type="EMBL" id="CAF9910133.1"/>
    </source>
</evidence>
<evidence type="ECO:0000313" key="3">
    <source>
        <dbReference type="Proteomes" id="UP000664169"/>
    </source>
</evidence>
<proteinExistence type="predicted"/>
<reference evidence="2" key="1">
    <citation type="submission" date="2021-03" db="EMBL/GenBank/DDBJ databases">
        <authorList>
            <person name="Tagirdzhanova G."/>
        </authorList>
    </citation>
    <scope>NUCLEOTIDE SEQUENCE</scope>
</reference>
<comment type="caution">
    <text evidence="2">The sequence shown here is derived from an EMBL/GenBank/DDBJ whole genome shotgun (WGS) entry which is preliminary data.</text>
</comment>
<dbReference type="EMBL" id="CAJPDQ010000005">
    <property type="protein sequence ID" value="CAF9910133.1"/>
    <property type="molecule type" value="Genomic_DNA"/>
</dbReference>
<dbReference type="OrthoDB" id="64477at2759"/>
<organism evidence="2 3">
    <name type="scientific">Gomphillus americanus</name>
    <dbReference type="NCBI Taxonomy" id="1940652"/>
    <lineage>
        <taxon>Eukaryota</taxon>
        <taxon>Fungi</taxon>
        <taxon>Dikarya</taxon>
        <taxon>Ascomycota</taxon>
        <taxon>Pezizomycotina</taxon>
        <taxon>Lecanoromycetes</taxon>
        <taxon>OSLEUM clade</taxon>
        <taxon>Ostropomycetidae</taxon>
        <taxon>Ostropales</taxon>
        <taxon>Graphidaceae</taxon>
        <taxon>Gomphilloideae</taxon>
        <taxon>Gomphillus</taxon>
    </lineage>
</organism>
<dbReference type="InterPro" id="IPR000182">
    <property type="entry name" value="GNAT_dom"/>
</dbReference>
<feature type="domain" description="N-acetyltransferase" evidence="1">
    <location>
        <begin position="18"/>
        <end position="173"/>
    </location>
</feature>